<feature type="transmembrane region" description="Helical" evidence="1">
    <location>
        <begin position="84"/>
        <end position="107"/>
    </location>
</feature>
<keyword evidence="4" id="KW-1185">Reference proteome</keyword>
<evidence type="ECO:0000256" key="1">
    <source>
        <dbReference type="SAM" id="Phobius"/>
    </source>
</evidence>
<keyword evidence="1" id="KW-0812">Transmembrane</keyword>
<organism evidence="3 4">
    <name type="scientific">Desulfuromonas versatilis</name>
    <dbReference type="NCBI Taxonomy" id="2802975"/>
    <lineage>
        <taxon>Bacteria</taxon>
        <taxon>Pseudomonadati</taxon>
        <taxon>Thermodesulfobacteriota</taxon>
        <taxon>Desulfuromonadia</taxon>
        <taxon>Desulfuromonadales</taxon>
        <taxon>Desulfuromonadaceae</taxon>
        <taxon>Desulfuromonas</taxon>
    </lineage>
</organism>
<evidence type="ECO:0000313" key="3">
    <source>
        <dbReference type="EMBL" id="BCR03418.1"/>
    </source>
</evidence>
<evidence type="ECO:0000259" key="2">
    <source>
        <dbReference type="Pfam" id="PF13386"/>
    </source>
</evidence>
<keyword evidence="1" id="KW-1133">Transmembrane helix</keyword>
<dbReference type="PANTHER" id="PTHR42208">
    <property type="entry name" value="HEAVY METAL TRANSPORTER-RELATED"/>
    <property type="match status" value="1"/>
</dbReference>
<dbReference type="PANTHER" id="PTHR42208:SF1">
    <property type="entry name" value="HEAVY METAL TRANSPORTER"/>
    <property type="match status" value="1"/>
</dbReference>
<sequence>MIDPLFSMALVTGLLGTGHCVGMCGSVVVALSLPGEGRQAGALFHLLYNTGRLATYTLVGLIVGWLGSAIAYTDAFRQVSRAILVGSDLFIILLGLGSAGLFARFNLMRLEFPGPMRAMSRAVRGLRALPPLYSALPLGLLFGFLPCGFLYAMAITAAQSADPGKGALTMLAFGLGTAPALLAVGGAAQWLRNKAQQWMVRGAGAMVALMGLTNLLRHLRMMGVW</sequence>
<feature type="transmembrane region" description="Helical" evidence="1">
    <location>
        <begin position="128"/>
        <end position="155"/>
    </location>
</feature>
<gene>
    <name evidence="3" type="ORF">DESUT3_04870</name>
</gene>
<name>A0ABN6DTF2_9BACT</name>
<feature type="transmembrane region" description="Helical" evidence="1">
    <location>
        <begin position="6"/>
        <end position="33"/>
    </location>
</feature>
<accession>A0ABN6DTF2</accession>
<feature type="transmembrane region" description="Helical" evidence="1">
    <location>
        <begin position="167"/>
        <end position="191"/>
    </location>
</feature>
<evidence type="ECO:0000313" key="4">
    <source>
        <dbReference type="Proteomes" id="UP001319827"/>
    </source>
</evidence>
<reference evidence="3 4" key="1">
    <citation type="journal article" date="2016" name="C (Basel)">
        <title>Selective Growth of and Electricity Production by Marine Exoelectrogenic Bacteria in Self-Aggregated Hydrogel of Microbially Reduced Graphene Oxide.</title>
        <authorList>
            <person name="Yoshida N."/>
            <person name="Goto Y."/>
            <person name="Miyata Y."/>
        </authorList>
    </citation>
    <scope>NUCLEOTIDE SEQUENCE [LARGE SCALE GENOMIC DNA]</scope>
    <source>
        <strain evidence="3 4">NIT-T3</strain>
    </source>
</reference>
<feature type="domain" description="Urease accessory protein UreH-like transmembrane" evidence="2">
    <location>
        <begin position="9"/>
        <end position="212"/>
    </location>
</feature>
<reference evidence="3 4" key="2">
    <citation type="journal article" date="2021" name="Int. J. Syst. Evol. Microbiol.">
        <title>Isolation and Polyphasic Characterization of Desulfuromonas versatilis sp. Nov., an Electrogenic Bacteria Capable of Versatile Metabolism Isolated from a Graphene Oxide-Reducing Enrichment Culture.</title>
        <authorList>
            <person name="Xie L."/>
            <person name="Yoshida N."/>
            <person name="Ishii S."/>
            <person name="Meng L."/>
        </authorList>
    </citation>
    <scope>NUCLEOTIDE SEQUENCE [LARGE SCALE GENOMIC DNA]</scope>
    <source>
        <strain evidence="3 4">NIT-T3</strain>
    </source>
</reference>
<dbReference type="RefSeq" id="WP_221250892.1">
    <property type="nucleotide sequence ID" value="NZ_AP024355.1"/>
</dbReference>
<proteinExistence type="predicted"/>
<keyword evidence="1" id="KW-0472">Membrane</keyword>
<dbReference type="Pfam" id="PF13386">
    <property type="entry name" value="DsbD_2"/>
    <property type="match status" value="1"/>
</dbReference>
<dbReference type="Proteomes" id="UP001319827">
    <property type="component" value="Chromosome"/>
</dbReference>
<protein>
    <recommendedName>
        <fullName evidence="2">Urease accessory protein UreH-like transmembrane domain-containing protein</fullName>
    </recommendedName>
</protein>
<dbReference type="InterPro" id="IPR039447">
    <property type="entry name" value="UreH-like_TM_dom"/>
</dbReference>
<feature type="transmembrane region" description="Helical" evidence="1">
    <location>
        <begin position="53"/>
        <end position="72"/>
    </location>
</feature>
<feature type="transmembrane region" description="Helical" evidence="1">
    <location>
        <begin position="198"/>
        <end position="216"/>
    </location>
</feature>
<dbReference type="EMBL" id="AP024355">
    <property type="protein sequence ID" value="BCR03418.1"/>
    <property type="molecule type" value="Genomic_DNA"/>
</dbReference>